<evidence type="ECO:0000313" key="7">
    <source>
        <dbReference type="Proteomes" id="UP000323597"/>
    </source>
</evidence>
<comment type="subcellular location">
    <subcellularLocation>
        <location evidence="1">Nucleus</location>
    </subcellularLocation>
</comment>
<dbReference type="InterPro" id="IPR033467">
    <property type="entry name" value="Tesmin/TSO1-like_CXC"/>
</dbReference>
<name>A0A5D2YV95_GOSMU</name>
<dbReference type="PANTHER" id="PTHR12446:SF49">
    <property type="entry name" value="CRC DOMAIN-CONTAINING PROTEIN"/>
    <property type="match status" value="1"/>
</dbReference>
<feature type="region of interest" description="Disordered" evidence="4">
    <location>
        <begin position="76"/>
        <end position="144"/>
    </location>
</feature>
<accession>A0A5D2YV95</accession>
<dbReference type="AlphaFoldDB" id="A0A5D2YV95"/>
<keyword evidence="7" id="KW-1185">Reference proteome</keyword>
<keyword evidence="3" id="KW-0539">Nucleus</keyword>
<feature type="compositionally biased region" description="Low complexity" evidence="4">
    <location>
        <begin position="40"/>
        <end position="57"/>
    </location>
</feature>
<evidence type="ECO:0000256" key="1">
    <source>
        <dbReference type="ARBA" id="ARBA00004123"/>
    </source>
</evidence>
<feature type="region of interest" description="Disordered" evidence="4">
    <location>
        <begin position="427"/>
        <end position="500"/>
    </location>
</feature>
<dbReference type="InterPro" id="IPR005172">
    <property type="entry name" value="CRC"/>
</dbReference>
<evidence type="ECO:0000259" key="5">
    <source>
        <dbReference type="PROSITE" id="PS51634"/>
    </source>
</evidence>
<dbReference type="Pfam" id="PF03638">
    <property type="entry name" value="TCR"/>
    <property type="match status" value="2"/>
</dbReference>
<evidence type="ECO:0000313" key="6">
    <source>
        <dbReference type="EMBL" id="TYJ29944.1"/>
    </source>
</evidence>
<feature type="compositionally biased region" description="Polar residues" evidence="4">
    <location>
        <begin position="445"/>
        <end position="469"/>
    </location>
</feature>
<dbReference type="GO" id="GO:0006355">
    <property type="term" value="P:regulation of DNA-templated transcription"/>
    <property type="evidence" value="ECO:0007669"/>
    <property type="project" value="TreeGrafter"/>
</dbReference>
<feature type="compositionally biased region" description="Polar residues" evidence="4">
    <location>
        <begin position="114"/>
        <end position="123"/>
    </location>
</feature>
<feature type="region of interest" description="Disordered" evidence="4">
    <location>
        <begin position="638"/>
        <end position="659"/>
    </location>
</feature>
<feature type="compositionally biased region" description="Basic and acidic residues" evidence="4">
    <location>
        <begin position="638"/>
        <end position="651"/>
    </location>
</feature>
<feature type="region of interest" description="Disordered" evidence="4">
    <location>
        <begin position="575"/>
        <end position="615"/>
    </location>
</feature>
<feature type="compositionally biased region" description="Pro residues" evidence="4">
    <location>
        <begin position="81"/>
        <end position="98"/>
    </location>
</feature>
<dbReference type="EMBL" id="CM017641">
    <property type="protein sequence ID" value="TYJ29944.1"/>
    <property type="molecule type" value="Genomic_DNA"/>
</dbReference>
<dbReference type="InterPro" id="IPR028307">
    <property type="entry name" value="Lin-54_fam"/>
</dbReference>
<comment type="similarity">
    <text evidence="2">Belongs to the lin-54 family.</text>
</comment>
<gene>
    <name evidence="6" type="ORF">E1A91_A06G101200v1</name>
</gene>
<dbReference type="Proteomes" id="UP000323597">
    <property type="component" value="Chromosome A06"/>
</dbReference>
<evidence type="ECO:0000256" key="2">
    <source>
        <dbReference type="ARBA" id="ARBA00007267"/>
    </source>
</evidence>
<feature type="domain" description="CRC" evidence="5">
    <location>
        <begin position="143"/>
        <end position="267"/>
    </location>
</feature>
<dbReference type="GO" id="GO:0005634">
    <property type="term" value="C:nucleus"/>
    <property type="evidence" value="ECO:0007669"/>
    <property type="project" value="UniProtKB-SubCell"/>
</dbReference>
<protein>
    <recommendedName>
        <fullName evidence="5">CRC domain-containing protein</fullName>
    </recommendedName>
</protein>
<sequence length="659" mass="72199">MIGQGETVSDFTPKKLARQLDFTAGCRASGNAALPDHPMQLQSQPQPQWQSQTPLPTKSQQQPQELQLRLCLQPQTVQSPQSPPVPLVQIRPPPPPSQPVTVMQRVPHPVQKLPPQTYQLSKQESPRSRPRVHADAKDGTPKKQKQCNCKNSRCLKLYCECFSSGFYCNGCNCLNCHNNVENEAARQEAVGTTLERNPNAFRPKIASSPHRPQDTRDDAHDVQMVGKHNKGCHCKKSSCLKKYCECFQANILCSENCKCMDCKNFEGSEERRALVHGDHNSMAYMQQANAAISGAVGSSGFGIPATSKKRKSEEIIFGLAVKDQSVHKIVQQQQQENHIRDLLATCSPLSTHLSGTANKASLGSSKFTYRSPLANILQPQYVKELCSVLVLVSSEAGRALAAGKFASYRFPTNVILFVVPVPYIQQKRKKEKSGKKDQQAKGDSIETTVSSNQMHEMSENGNGVLSSATDDCESENHGDANRSGDCGANEDSVQNGMPLSPRTRALMCDEEDTMFMAVGSPDLLTDPSQNITQKSLNGHECTEVYAEQESLVLTVFRDFLNQLITRGSIKETRCFPSPLSEKRSEQEPAENGAIKSGNRAVGQKQPYPNGIVKSLNPAPAEISQTLSAATSVLNTDLPLKHESSIGKEDTKNVGIEGSN</sequence>
<dbReference type="PROSITE" id="PS51634">
    <property type="entry name" value="CRC"/>
    <property type="match status" value="1"/>
</dbReference>
<evidence type="ECO:0000256" key="3">
    <source>
        <dbReference type="ARBA" id="ARBA00023242"/>
    </source>
</evidence>
<proteinExistence type="inferred from homology"/>
<reference evidence="6 7" key="1">
    <citation type="submission" date="2019-07" db="EMBL/GenBank/DDBJ databases">
        <title>WGS assembly of Gossypium mustelinum.</title>
        <authorList>
            <person name="Chen Z.J."/>
            <person name="Sreedasyam A."/>
            <person name="Ando A."/>
            <person name="Song Q."/>
            <person name="De L."/>
            <person name="Hulse-Kemp A."/>
            <person name="Ding M."/>
            <person name="Ye W."/>
            <person name="Kirkbride R."/>
            <person name="Jenkins J."/>
            <person name="Plott C."/>
            <person name="Lovell J."/>
            <person name="Lin Y.-M."/>
            <person name="Vaughn R."/>
            <person name="Liu B."/>
            <person name="Li W."/>
            <person name="Simpson S."/>
            <person name="Scheffler B."/>
            <person name="Saski C."/>
            <person name="Grover C."/>
            <person name="Hu G."/>
            <person name="Conover J."/>
            <person name="Carlson J."/>
            <person name="Shu S."/>
            <person name="Boston L."/>
            <person name="Williams M."/>
            <person name="Peterson D."/>
            <person name="Mcgee K."/>
            <person name="Jones D."/>
            <person name="Wendel J."/>
            <person name="Stelly D."/>
            <person name="Grimwood J."/>
            <person name="Schmutz J."/>
        </authorList>
    </citation>
    <scope>NUCLEOTIDE SEQUENCE [LARGE SCALE GENOMIC DNA]</scope>
    <source>
        <strain evidence="6">1408120.09</strain>
    </source>
</reference>
<dbReference type="SMART" id="SM01114">
    <property type="entry name" value="CXC"/>
    <property type="match status" value="2"/>
</dbReference>
<feature type="compositionally biased region" description="Basic and acidic residues" evidence="4">
    <location>
        <begin position="434"/>
        <end position="444"/>
    </location>
</feature>
<evidence type="ECO:0000256" key="4">
    <source>
        <dbReference type="SAM" id="MobiDB-lite"/>
    </source>
</evidence>
<feature type="region of interest" description="Disordered" evidence="4">
    <location>
        <begin position="28"/>
        <end position="64"/>
    </location>
</feature>
<organism evidence="6 7">
    <name type="scientific">Gossypium mustelinum</name>
    <name type="common">Cotton</name>
    <name type="synonym">Gossypium caicoense</name>
    <dbReference type="NCBI Taxonomy" id="34275"/>
    <lineage>
        <taxon>Eukaryota</taxon>
        <taxon>Viridiplantae</taxon>
        <taxon>Streptophyta</taxon>
        <taxon>Embryophyta</taxon>
        <taxon>Tracheophyta</taxon>
        <taxon>Spermatophyta</taxon>
        <taxon>Magnoliopsida</taxon>
        <taxon>eudicotyledons</taxon>
        <taxon>Gunneridae</taxon>
        <taxon>Pentapetalae</taxon>
        <taxon>rosids</taxon>
        <taxon>malvids</taxon>
        <taxon>Malvales</taxon>
        <taxon>Malvaceae</taxon>
        <taxon>Malvoideae</taxon>
        <taxon>Gossypium</taxon>
    </lineage>
</organism>
<feature type="compositionally biased region" description="Basic and acidic residues" evidence="4">
    <location>
        <begin position="124"/>
        <end position="141"/>
    </location>
</feature>
<dbReference type="PANTHER" id="PTHR12446">
    <property type="entry name" value="TESMIN/TSO1-RELATED"/>
    <property type="match status" value="1"/>
</dbReference>